<comment type="caution">
    <text evidence="2">The sequence shown here is derived from an EMBL/GenBank/DDBJ whole genome shotgun (WGS) entry which is preliminary data.</text>
</comment>
<dbReference type="EMBL" id="LMVP01000525">
    <property type="protein sequence ID" value="PAV11240.1"/>
    <property type="molecule type" value="Genomic_DNA"/>
</dbReference>
<evidence type="ECO:0000313" key="3">
    <source>
        <dbReference type="Proteomes" id="UP000218164"/>
    </source>
</evidence>
<sequence>MFAGLLCLHIGETLARMCSIMMGITSIPLIANAIKKKVGASGSLLLTILIAICLLRWVSQ</sequence>
<keyword evidence="1" id="KW-1133">Transmembrane helix</keyword>
<proteinExistence type="predicted"/>
<keyword evidence="3" id="KW-1185">Reference proteome</keyword>
<keyword evidence="1" id="KW-0472">Membrane</keyword>
<feature type="transmembrane region" description="Helical" evidence="1">
    <location>
        <begin position="39"/>
        <end position="58"/>
    </location>
</feature>
<keyword evidence="1" id="KW-0812">Transmembrane</keyword>
<name>A0A2A2HPG1_9EURY</name>
<dbReference type="Proteomes" id="UP000218164">
    <property type="component" value="Unassembled WGS sequence"/>
</dbReference>
<accession>A0A2A2HPG1</accession>
<protein>
    <submittedName>
        <fullName evidence="2">Uncharacterized protein</fullName>
    </submittedName>
</protein>
<dbReference type="AlphaFoldDB" id="A0A2A2HPG1"/>
<gene>
    <name evidence="2" type="ORF">ASJ81_11045</name>
</gene>
<reference evidence="2 3" key="1">
    <citation type="journal article" date="2017" name="BMC Genomics">
        <title>Genomic analysis of methanogenic archaea reveals a shift towards energy conservation.</title>
        <authorList>
            <person name="Gilmore S.P."/>
            <person name="Henske J.K."/>
            <person name="Sexton J.A."/>
            <person name="Solomon K.V."/>
            <person name="Seppala S."/>
            <person name="Yoo J.I."/>
            <person name="Huyett L.M."/>
            <person name="Pressman A."/>
            <person name="Cogan J.Z."/>
            <person name="Kivenson V."/>
            <person name="Peng X."/>
            <person name="Tan Y."/>
            <person name="Valentine D.L."/>
            <person name="O'Malley M.A."/>
        </authorList>
    </citation>
    <scope>NUCLEOTIDE SEQUENCE [LARGE SCALE GENOMIC DNA]</scope>
    <source>
        <strain evidence="2 3">MC-15</strain>
    </source>
</reference>
<evidence type="ECO:0000256" key="1">
    <source>
        <dbReference type="SAM" id="Phobius"/>
    </source>
</evidence>
<organism evidence="2 3">
    <name type="scientific">Methanosarcina spelaei</name>
    <dbReference type="NCBI Taxonomy" id="1036679"/>
    <lineage>
        <taxon>Archaea</taxon>
        <taxon>Methanobacteriati</taxon>
        <taxon>Methanobacteriota</taxon>
        <taxon>Stenosarchaea group</taxon>
        <taxon>Methanomicrobia</taxon>
        <taxon>Methanosarcinales</taxon>
        <taxon>Methanosarcinaceae</taxon>
        <taxon>Methanosarcina</taxon>
    </lineage>
</organism>
<evidence type="ECO:0000313" key="2">
    <source>
        <dbReference type="EMBL" id="PAV11240.1"/>
    </source>
</evidence>